<accession>I3YPN7</accession>
<protein>
    <submittedName>
        <fullName evidence="4">Site-specific DNA methylase</fullName>
    </submittedName>
</protein>
<dbReference type="Pfam" id="PF02086">
    <property type="entry name" value="MethyltransfD12"/>
    <property type="match status" value="1"/>
</dbReference>
<evidence type="ECO:0000313" key="4">
    <source>
        <dbReference type="EMBL" id="AFL78955.1"/>
    </source>
</evidence>
<dbReference type="GO" id="GO:0009007">
    <property type="term" value="F:site-specific DNA-methyltransferase (adenine-specific) activity"/>
    <property type="evidence" value="ECO:0007669"/>
    <property type="project" value="UniProtKB-EC"/>
</dbReference>
<name>I3YPN7_ALIFI</name>
<dbReference type="AlphaFoldDB" id="I3YPN7"/>
<dbReference type="GO" id="GO:0009307">
    <property type="term" value="P:DNA restriction-modification system"/>
    <property type="evidence" value="ECO:0007669"/>
    <property type="project" value="InterPro"/>
</dbReference>
<evidence type="ECO:0000256" key="1">
    <source>
        <dbReference type="ARBA" id="ARBA00022603"/>
    </source>
</evidence>
<keyword evidence="1 4" id="KW-0489">Methyltransferase</keyword>
<dbReference type="PANTHER" id="PTHR30481">
    <property type="entry name" value="DNA ADENINE METHYLASE"/>
    <property type="match status" value="1"/>
</dbReference>
<dbReference type="eggNOG" id="COG0338">
    <property type="taxonomic scope" value="Bacteria"/>
</dbReference>
<dbReference type="Gene3D" id="3.40.50.150">
    <property type="entry name" value="Vaccinia Virus protein VP39"/>
    <property type="match status" value="2"/>
</dbReference>
<dbReference type="InterPro" id="IPR029063">
    <property type="entry name" value="SAM-dependent_MTases_sf"/>
</dbReference>
<dbReference type="SUPFAM" id="SSF53335">
    <property type="entry name" value="S-adenosyl-L-methionine-dependent methyltransferases"/>
    <property type="match status" value="1"/>
</dbReference>
<dbReference type="Proteomes" id="UP000006052">
    <property type="component" value="Chromosome"/>
</dbReference>
<keyword evidence="3" id="KW-0949">S-adenosyl-L-methionine</keyword>
<dbReference type="GO" id="GO:0032259">
    <property type="term" value="P:methylation"/>
    <property type="evidence" value="ECO:0007669"/>
    <property type="project" value="UniProtKB-KW"/>
</dbReference>
<dbReference type="PRINTS" id="PR00505">
    <property type="entry name" value="D12N6MTFRASE"/>
</dbReference>
<dbReference type="PANTHER" id="PTHR30481:SF4">
    <property type="entry name" value="SITE-SPECIFIC DNA-METHYLTRANSFERASE (ADENINE-SPECIFIC)"/>
    <property type="match status" value="1"/>
</dbReference>
<gene>
    <name evidence="4" type="ordered locus">Alfi_2695</name>
</gene>
<dbReference type="GO" id="GO:0006298">
    <property type="term" value="P:mismatch repair"/>
    <property type="evidence" value="ECO:0007669"/>
    <property type="project" value="TreeGrafter"/>
</dbReference>
<reference evidence="5" key="1">
    <citation type="journal article" date="2013" name="Stand. Genomic Sci.">
        <title>Complete genome sequence of the bile-resistant pigment-producing anaerobe Alistipes finegoldii type strain (AHN2437(T)).</title>
        <authorList>
            <person name="Mavromatis K."/>
            <person name="Stackebrandt E."/>
            <person name="Munk C."/>
            <person name="Lapidus A."/>
            <person name="Nolan M."/>
            <person name="Lucas S."/>
            <person name="Hammon N."/>
            <person name="Deshpande S."/>
            <person name="Cheng J.F."/>
            <person name="Tapia R."/>
            <person name="Goodwin L.A."/>
            <person name="Pitluck S."/>
            <person name="Liolios K."/>
            <person name="Pagani I."/>
            <person name="Ivanova N."/>
            <person name="Mikhailova N."/>
            <person name="Huntemann M."/>
            <person name="Pati A."/>
            <person name="Chen A."/>
            <person name="Palaniappan K."/>
            <person name="Land M."/>
            <person name="Hauser L."/>
            <person name="Rohde M."/>
            <person name="Gronow S."/>
            <person name="Goker M."/>
            <person name="Detter J.C."/>
            <person name="Bristow J."/>
            <person name="Eisen J.A."/>
            <person name="Markowitz V."/>
            <person name="Hugenholtz P."/>
            <person name="Kyrpides N.C."/>
            <person name="Klenk H.P."/>
            <person name="Woyke T."/>
        </authorList>
    </citation>
    <scope>NUCLEOTIDE SEQUENCE</scope>
    <source>
        <strain evidence="5">DSM 17242 / JCM 16770 / AHN 2437 / CCUG 46020 / CIP 107999</strain>
    </source>
</reference>
<dbReference type="InterPro" id="IPR012327">
    <property type="entry name" value="MeTrfase_D12"/>
</dbReference>
<organism evidence="4 5">
    <name type="scientific">Alistipes finegoldii (strain DSM 17242 / JCM 16770 / CCUG 46020 / CIP 107999 / KCTC 15236 / AHN 2437)</name>
    <dbReference type="NCBI Taxonomy" id="679935"/>
    <lineage>
        <taxon>Bacteria</taxon>
        <taxon>Pseudomonadati</taxon>
        <taxon>Bacteroidota</taxon>
        <taxon>Bacteroidia</taxon>
        <taxon>Bacteroidales</taxon>
        <taxon>Rikenellaceae</taxon>
        <taxon>Alistipes</taxon>
    </lineage>
</organism>
<dbReference type="PATRIC" id="fig|679935.3.peg.2613"/>
<dbReference type="RefSeq" id="WP_014776168.1">
    <property type="nucleotide sequence ID" value="NC_018011.1"/>
</dbReference>
<dbReference type="InterPro" id="IPR012263">
    <property type="entry name" value="M_m6A_EcoRV"/>
</dbReference>
<dbReference type="GO" id="GO:0043565">
    <property type="term" value="F:sequence-specific DNA binding"/>
    <property type="evidence" value="ECO:0007669"/>
    <property type="project" value="TreeGrafter"/>
</dbReference>
<dbReference type="KEGG" id="afd:Alfi_2695"/>
<evidence type="ECO:0000256" key="2">
    <source>
        <dbReference type="ARBA" id="ARBA00022679"/>
    </source>
</evidence>
<dbReference type="HOGENOM" id="CLU_063430_1_1_10"/>
<proteinExistence type="predicted"/>
<keyword evidence="2" id="KW-0808">Transferase</keyword>
<dbReference type="REBASE" id="48934">
    <property type="entry name" value="M.Afi17242ORF2695P"/>
</dbReference>
<evidence type="ECO:0000313" key="5">
    <source>
        <dbReference type="Proteomes" id="UP000006052"/>
    </source>
</evidence>
<evidence type="ECO:0000256" key="3">
    <source>
        <dbReference type="ARBA" id="ARBA00022691"/>
    </source>
</evidence>
<dbReference type="STRING" id="679935.Alfi_2695"/>
<dbReference type="EMBL" id="CP003274">
    <property type="protein sequence ID" value="AFL78955.1"/>
    <property type="molecule type" value="Genomic_DNA"/>
</dbReference>
<dbReference type="PIRSF" id="PIRSF000398">
    <property type="entry name" value="M_m6A_EcoRV"/>
    <property type="match status" value="1"/>
</dbReference>
<sequence>MSGNKDKLIAFNYFGGKFVWLEYLYDNFPPHFTHLIDLFAGSLCVSLNYRGRVIRTANEINGEITNFFEILRDHEEELIRRLSLTPHSELEYLNSWGNTNSGKIEQARRFYVRARQSFYGLGAQAQSKGWHMTKQHVNAQGGETISRWNNGIGKLHTVAAEIRKNFQITNTSYDDCIDRLDFPGAFFYCDPPYPLASRNSQNDYHFDFTDDDHRALAARLHSIKGYAMVSSYDCPLMQELYGDWYMVRFPRKRNNLRSTVVNGSGTLVQECVWCNYTPPVVTQKLF</sequence>
<dbReference type="GO" id="GO:1904047">
    <property type="term" value="F:S-adenosyl-L-methionine binding"/>
    <property type="evidence" value="ECO:0007669"/>
    <property type="project" value="TreeGrafter"/>
</dbReference>